<dbReference type="GO" id="GO:0000976">
    <property type="term" value="F:transcription cis-regulatory region binding"/>
    <property type="evidence" value="ECO:0007669"/>
    <property type="project" value="TreeGrafter"/>
</dbReference>
<reference evidence="6 7" key="1">
    <citation type="submission" date="2020-01" db="EMBL/GenBank/DDBJ databases">
        <title>Genome analysis of Anaerocolumna sp. CBA3638.</title>
        <authorList>
            <person name="Kim J."/>
            <person name="Roh S.W."/>
        </authorList>
    </citation>
    <scope>NUCLEOTIDE SEQUENCE [LARGE SCALE GENOMIC DNA]</scope>
    <source>
        <strain evidence="6 7">CBA3638</strain>
    </source>
</reference>
<dbReference type="InterPro" id="IPR010982">
    <property type="entry name" value="Lambda_DNA-bd_dom_sf"/>
</dbReference>
<dbReference type="InterPro" id="IPR046335">
    <property type="entry name" value="LacI/GalR-like_sensor"/>
</dbReference>
<dbReference type="EMBL" id="CP048000">
    <property type="protein sequence ID" value="QHQ61839.1"/>
    <property type="molecule type" value="Genomic_DNA"/>
</dbReference>
<dbReference type="GO" id="GO:0003700">
    <property type="term" value="F:DNA-binding transcription factor activity"/>
    <property type="evidence" value="ECO:0007669"/>
    <property type="project" value="TreeGrafter"/>
</dbReference>
<dbReference type="Pfam" id="PF00356">
    <property type="entry name" value="LacI"/>
    <property type="match status" value="1"/>
</dbReference>
<dbReference type="SMART" id="SM00354">
    <property type="entry name" value="HTH_LACI"/>
    <property type="match status" value="1"/>
</dbReference>
<keyword evidence="1" id="KW-0678">Repressor</keyword>
<dbReference type="InterPro" id="IPR000843">
    <property type="entry name" value="HTH_LacI"/>
</dbReference>
<dbReference type="PROSITE" id="PS50932">
    <property type="entry name" value="HTH_LACI_2"/>
    <property type="match status" value="1"/>
</dbReference>
<organism evidence="6 7">
    <name type="scientific">Anaerocolumna sedimenticola</name>
    <dbReference type="NCBI Taxonomy" id="2696063"/>
    <lineage>
        <taxon>Bacteria</taxon>
        <taxon>Bacillati</taxon>
        <taxon>Bacillota</taxon>
        <taxon>Clostridia</taxon>
        <taxon>Lachnospirales</taxon>
        <taxon>Lachnospiraceae</taxon>
        <taxon>Anaerocolumna</taxon>
    </lineage>
</organism>
<dbReference type="Pfam" id="PF13377">
    <property type="entry name" value="Peripla_BP_3"/>
    <property type="match status" value="1"/>
</dbReference>
<dbReference type="SUPFAM" id="SSF53822">
    <property type="entry name" value="Periplasmic binding protein-like I"/>
    <property type="match status" value="1"/>
</dbReference>
<evidence type="ECO:0000313" key="6">
    <source>
        <dbReference type="EMBL" id="QHQ61839.1"/>
    </source>
</evidence>
<keyword evidence="3" id="KW-0238">DNA-binding</keyword>
<keyword evidence="7" id="KW-1185">Reference proteome</keyword>
<dbReference type="PANTHER" id="PTHR30146">
    <property type="entry name" value="LACI-RELATED TRANSCRIPTIONAL REPRESSOR"/>
    <property type="match status" value="1"/>
</dbReference>
<feature type="domain" description="HTH lacI-type" evidence="5">
    <location>
        <begin position="4"/>
        <end position="58"/>
    </location>
</feature>
<accession>A0A6P1TNR4</accession>
<evidence type="ECO:0000256" key="1">
    <source>
        <dbReference type="ARBA" id="ARBA00022491"/>
    </source>
</evidence>
<evidence type="ECO:0000259" key="5">
    <source>
        <dbReference type="PROSITE" id="PS50932"/>
    </source>
</evidence>
<dbReference type="PANTHER" id="PTHR30146:SF148">
    <property type="entry name" value="HTH-TYPE TRANSCRIPTIONAL REPRESSOR PURR-RELATED"/>
    <property type="match status" value="1"/>
</dbReference>
<evidence type="ECO:0000256" key="4">
    <source>
        <dbReference type="ARBA" id="ARBA00023163"/>
    </source>
</evidence>
<dbReference type="CDD" id="cd01392">
    <property type="entry name" value="HTH_LacI"/>
    <property type="match status" value="1"/>
</dbReference>
<evidence type="ECO:0000256" key="3">
    <source>
        <dbReference type="ARBA" id="ARBA00023125"/>
    </source>
</evidence>
<dbReference type="KEGG" id="anr:Ana3638_14500"/>
<protein>
    <submittedName>
        <fullName evidence="6">Substrate-binding domain-containing protein</fullName>
    </submittedName>
</protein>
<dbReference type="CDD" id="cd19974">
    <property type="entry name" value="PBP1_LacI-like"/>
    <property type="match status" value="1"/>
</dbReference>
<dbReference type="RefSeq" id="WP_161838664.1">
    <property type="nucleotide sequence ID" value="NZ_CP048000.1"/>
</dbReference>
<name>A0A6P1TNR4_9FIRM</name>
<evidence type="ECO:0000256" key="2">
    <source>
        <dbReference type="ARBA" id="ARBA00023015"/>
    </source>
</evidence>
<dbReference type="Gene3D" id="1.10.260.40">
    <property type="entry name" value="lambda repressor-like DNA-binding domains"/>
    <property type="match status" value="1"/>
</dbReference>
<keyword evidence="4" id="KW-0804">Transcription</keyword>
<keyword evidence="2" id="KW-0805">Transcription regulation</keyword>
<dbReference type="Proteomes" id="UP000464314">
    <property type="component" value="Chromosome"/>
</dbReference>
<dbReference type="AlphaFoldDB" id="A0A6P1TNR4"/>
<dbReference type="Gene3D" id="3.40.50.2300">
    <property type="match status" value="2"/>
</dbReference>
<sequence>MKNVTMKDIADKLNISTVTVSKALSDKDGVSNELRDKIKSIAEEMGYRYNSLAKGMKEGKSYNIGILIADRFIRDDGDAFYLKMYQGVVKALSKVNYYGIMEIISSDSEKKVVLPNILSDNKVDGIIILGQISFNYVNLVKNTAIPLVLLDFYDELLDVDSIISDSFYGSYKITNYLIAQGHREIGFVGNIFSTSSILDRYLGYYKALISNGFAVREDWILNDRSEEGEYIDFKLPDQMPTAFVCNNDGVAYLFMNKLKKLGYNVPSEISVVGFDNDIVASISIPKLTTVEVDIETMTETAVDVVIQKINGDKLTIGRKVITGKLILRDSVAKLERKTDKLDHKIKEGLKQYI</sequence>
<dbReference type="SUPFAM" id="SSF47413">
    <property type="entry name" value="lambda repressor-like DNA-binding domains"/>
    <property type="match status" value="1"/>
</dbReference>
<dbReference type="InterPro" id="IPR028082">
    <property type="entry name" value="Peripla_BP_I"/>
</dbReference>
<evidence type="ECO:0000313" key="7">
    <source>
        <dbReference type="Proteomes" id="UP000464314"/>
    </source>
</evidence>
<proteinExistence type="predicted"/>
<gene>
    <name evidence="6" type="ORF">Ana3638_14500</name>
</gene>